<organism evidence="5 6">
    <name type="scientific">Kaistia geumhonensis</name>
    <dbReference type="NCBI Taxonomy" id="410839"/>
    <lineage>
        <taxon>Bacteria</taxon>
        <taxon>Pseudomonadati</taxon>
        <taxon>Pseudomonadota</taxon>
        <taxon>Alphaproteobacteria</taxon>
        <taxon>Hyphomicrobiales</taxon>
        <taxon>Kaistiaceae</taxon>
        <taxon>Kaistia</taxon>
    </lineage>
</organism>
<dbReference type="InterPro" id="IPR010982">
    <property type="entry name" value="Lambda_DNA-bd_dom_sf"/>
</dbReference>
<keyword evidence="3" id="KW-0804">Transcription</keyword>
<gene>
    <name evidence="5" type="ORF">QO015_003241</name>
</gene>
<dbReference type="Pfam" id="PF13377">
    <property type="entry name" value="Peripla_BP_3"/>
    <property type="match status" value="1"/>
</dbReference>
<dbReference type="RefSeq" id="WP_266282980.1">
    <property type="nucleotide sequence ID" value="NZ_JAPKNF010000002.1"/>
</dbReference>
<dbReference type="PANTHER" id="PTHR30146:SF109">
    <property type="entry name" value="HTH-TYPE TRANSCRIPTIONAL REGULATOR GALS"/>
    <property type="match status" value="1"/>
</dbReference>
<dbReference type="SUPFAM" id="SSF53822">
    <property type="entry name" value="Periplasmic binding protein-like I"/>
    <property type="match status" value="1"/>
</dbReference>
<keyword evidence="6" id="KW-1185">Reference proteome</keyword>
<dbReference type="PANTHER" id="PTHR30146">
    <property type="entry name" value="LACI-RELATED TRANSCRIPTIONAL REPRESSOR"/>
    <property type="match status" value="1"/>
</dbReference>
<dbReference type="EMBL" id="JAUSWJ010000001">
    <property type="protein sequence ID" value="MDQ0517628.1"/>
    <property type="molecule type" value="Genomic_DNA"/>
</dbReference>
<evidence type="ECO:0000313" key="5">
    <source>
        <dbReference type="EMBL" id="MDQ0517628.1"/>
    </source>
</evidence>
<dbReference type="Gene3D" id="3.40.50.2300">
    <property type="match status" value="2"/>
</dbReference>
<evidence type="ECO:0000259" key="4">
    <source>
        <dbReference type="PROSITE" id="PS50932"/>
    </source>
</evidence>
<dbReference type="PROSITE" id="PS00356">
    <property type="entry name" value="HTH_LACI_1"/>
    <property type="match status" value="1"/>
</dbReference>
<evidence type="ECO:0000256" key="2">
    <source>
        <dbReference type="ARBA" id="ARBA00023125"/>
    </source>
</evidence>
<dbReference type="CDD" id="cd01392">
    <property type="entry name" value="HTH_LacI"/>
    <property type="match status" value="1"/>
</dbReference>
<dbReference type="InterPro" id="IPR000843">
    <property type="entry name" value="HTH_LacI"/>
</dbReference>
<dbReference type="InterPro" id="IPR028082">
    <property type="entry name" value="Peripla_BP_I"/>
</dbReference>
<name>A0ABU0M9H8_9HYPH</name>
<proteinExistence type="predicted"/>
<dbReference type="SMART" id="SM00354">
    <property type="entry name" value="HTH_LACI"/>
    <property type="match status" value="1"/>
</dbReference>
<accession>A0ABU0M9H8</accession>
<evidence type="ECO:0000313" key="6">
    <source>
        <dbReference type="Proteomes" id="UP001223743"/>
    </source>
</evidence>
<comment type="caution">
    <text evidence="5">The sequence shown here is derived from an EMBL/GenBank/DDBJ whole genome shotgun (WGS) entry which is preliminary data.</text>
</comment>
<dbReference type="InterPro" id="IPR046335">
    <property type="entry name" value="LacI/GalR-like_sensor"/>
</dbReference>
<dbReference type="Gene3D" id="1.10.260.40">
    <property type="entry name" value="lambda repressor-like DNA-binding domains"/>
    <property type="match status" value="1"/>
</dbReference>
<dbReference type="GO" id="GO:0003677">
    <property type="term" value="F:DNA binding"/>
    <property type="evidence" value="ECO:0007669"/>
    <property type="project" value="UniProtKB-KW"/>
</dbReference>
<dbReference type="PROSITE" id="PS50932">
    <property type="entry name" value="HTH_LACI_2"/>
    <property type="match status" value="1"/>
</dbReference>
<keyword evidence="2 5" id="KW-0238">DNA-binding</keyword>
<dbReference type="SUPFAM" id="SSF47413">
    <property type="entry name" value="lambda repressor-like DNA-binding domains"/>
    <property type="match status" value="1"/>
</dbReference>
<reference evidence="5 6" key="1">
    <citation type="submission" date="2023-07" db="EMBL/GenBank/DDBJ databases">
        <title>Genomic Encyclopedia of Type Strains, Phase IV (KMG-IV): sequencing the most valuable type-strain genomes for metagenomic binning, comparative biology and taxonomic classification.</title>
        <authorList>
            <person name="Goeker M."/>
        </authorList>
    </citation>
    <scope>NUCLEOTIDE SEQUENCE [LARGE SCALE GENOMIC DNA]</scope>
    <source>
        <strain evidence="5 6">B1-1</strain>
    </source>
</reference>
<evidence type="ECO:0000256" key="1">
    <source>
        <dbReference type="ARBA" id="ARBA00023015"/>
    </source>
</evidence>
<evidence type="ECO:0000256" key="3">
    <source>
        <dbReference type="ARBA" id="ARBA00023163"/>
    </source>
</evidence>
<sequence>MTNEAPARRRATIKDVAKAADVSPMTVSNVLNGRLQYVSAATKKRVEREIERLGYRRQANARNLRVAEQRSIGMVIVDESPAFLADFFTCQVVAGLANVLNSADYTLTVQGMRGDQLETSMITRNFEVGGFCAMIAGSGEERRAAIRRLVDLDQPVIVFQEPITLPGADFCAIRQDDRGGGRLIGDHLLARRVEDFLAVVPAQDWPAIEERLAGLRESLAANGGGARLTVIASASESFADVQDVVARHLADHPLPGAIIGANDPIATAAMLYLFDHDVRVPDDVRIVGFNGFEAHRYARPRLTTVDSAAYQLGEQAGRAMLERLESGRFARNECVLPVHFDAGATT</sequence>
<keyword evidence="1" id="KW-0805">Transcription regulation</keyword>
<feature type="domain" description="HTH lacI-type" evidence="4">
    <location>
        <begin position="11"/>
        <end position="66"/>
    </location>
</feature>
<protein>
    <submittedName>
        <fullName evidence="5">DNA-binding LacI/PurR family transcriptional regulator</fullName>
    </submittedName>
</protein>
<dbReference type="CDD" id="cd06267">
    <property type="entry name" value="PBP1_LacI_sugar_binding-like"/>
    <property type="match status" value="1"/>
</dbReference>
<dbReference type="Pfam" id="PF00356">
    <property type="entry name" value="LacI"/>
    <property type="match status" value="1"/>
</dbReference>
<dbReference type="Proteomes" id="UP001223743">
    <property type="component" value="Unassembled WGS sequence"/>
</dbReference>